<proteinExistence type="predicted"/>
<name>A0ABU3X8H5_9BACI</name>
<organism evidence="2 3">
    <name type="scientific">Alkalihalophilus lindianensis</name>
    <dbReference type="NCBI Taxonomy" id="1630542"/>
    <lineage>
        <taxon>Bacteria</taxon>
        <taxon>Bacillati</taxon>
        <taxon>Bacillota</taxon>
        <taxon>Bacilli</taxon>
        <taxon>Bacillales</taxon>
        <taxon>Bacillaceae</taxon>
        <taxon>Alkalihalophilus</taxon>
    </lineage>
</organism>
<dbReference type="Proteomes" id="UP001287282">
    <property type="component" value="Unassembled WGS sequence"/>
</dbReference>
<feature type="transmembrane region" description="Helical" evidence="1">
    <location>
        <begin position="136"/>
        <end position="158"/>
    </location>
</feature>
<keyword evidence="3" id="KW-1185">Reference proteome</keyword>
<gene>
    <name evidence="2" type="ORF">RYX56_07380</name>
</gene>
<feature type="transmembrane region" description="Helical" evidence="1">
    <location>
        <begin position="83"/>
        <end position="116"/>
    </location>
</feature>
<keyword evidence="1" id="KW-1133">Transmembrane helix</keyword>
<keyword evidence="1" id="KW-0812">Transmembrane</keyword>
<feature type="transmembrane region" description="Helical" evidence="1">
    <location>
        <begin position="206"/>
        <end position="224"/>
    </location>
</feature>
<reference evidence="2 3" key="1">
    <citation type="submission" date="2023-10" db="EMBL/GenBank/DDBJ databases">
        <title>Screening of Alkalihalobacillus lindianensis BZ-TG-R113 and Its Alleviation of Salt Stress on Rapeseed Growth.</title>
        <authorList>
            <person name="Zhao B."/>
            <person name="Guo T."/>
        </authorList>
    </citation>
    <scope>NUCLEOTIDE SEQUENCE [LARGE SCALE GENOMIC DNA]</scope>
    <source>
        <strain evidence="2 3">BZ-TG-R113</strain>
    </source>
</reference>
<feature type="transmembrane region" description="Helical" evidence="1">
    <location>
        <begin position="170"/>
        <end position="194"/>
    </location>
</feature>
<evidence type="ECO:0000256" key="1">
    <source>
        <dbReference type="SAM" id="Phobius"/>
    </source>
</evidence>
<feature type="transmembrane region" description="Helical" evidence="1">
    <location>
        <begin position="20"/>
        <end position="39"/>
    </location>
</feature>
<evidence type="ECO:0008006" key="4">
    <source>
        <dbReference type="Google" id="ProtNLM"/>
    </source>
</evidence>
<evidence type="ECO:0000313" key="3">
    <source>
        <dbReference type="Proteomes" id="UP001287282"/>
    </source>
</evidence>
<comment type="caution">
    <text evidence="2">The sequence shown here is derived from an EMBL/GenBank/DDBJ whole genome shotgun (WGS) entry which is preliminary data.</text>
</comment>
<dbReference type="EMBL" id="JAWJBA010000002">
    <property type="protein sequence ID" value="MDV2684187.1"/>
    <property type="molecule type" value="Genomic_DNA"/>
</dbReference>
<accession>A0ABU3X8H5</accession>
<dbReference type="RefSeq" id="WP_317121437.1">
    <property type="nucleotide sequence ID" value="NZ_JAWJBA010000002.1"/>
</dbReference>
<keyword evidence="1" id="KW-0472">Membrane</keyword>
<protein>
    <recommendedName>
        <fullName evidence="4">ABC-2 family transporter protein</fullName>
    </recommendedName>
</protein>
<evidence type="ECO:0000313" key="2">
    <source>
        <dbReference type="EMBL" id="MDV2684187.1"/>
    </source>
</evidence>
<sequence>MSQFTAQSIMIFSELKNSLITFWSILTGFILFFFLLVIFLEIPTMFVLTTPPMYVFIAIFCYRLMSAGDFSHSIHLGVTRKAFVLMITLFTLLLSLSFALLNQLYIFIMNFIQPFVIENEVTFFMWSTILSTENEFMINILADSLIMSTLGMLLFLLASLSFRFGQWAMLSPLTIVVLLLFIPAIHTPIIDWIIALPGSTQYVAELFALLLITITLGVLSYFTLSKASV</sequence>
<feature type="transmembrane region" description="Helical" evidence="1">
    <location>
        <begin position="45"/>
        <end position="62"/>
    </location>
</feature>